<comment type="similarity">
    <text evidence="2">Belongs to the SAP30 family.</text>
</comment>
<dbReference type="Gene3D" id="6.10.160.20">
    <property type="match status" value="2"/>
</dbReference>
<evidence type="ECO:0000256" key="3">
    <source>
        <dbReference type="ARBA" id="ARBA00022491"/>
    </source>
</evidence>
<comment type="subcellular location">
    <subcellularLocation>
        <location evidence="1">Nucleus</location>
    </subcellularLocation>
</comment>
<evidence type="ECO:0000256" key="7">
    <source>
        <dbReference type="SAM" id="MobiDB-lite"/>
    </source>
</evidence>
<evidence type="ECO:0000256" key="5">
    <source>
        <dbReference type="ARBA" id="ARBA00023163"/>
    </source>
</evidence>
<keyword evidence="5" id="KW-0804">Transcription</keyword>
<keyword evidence="6" id="KW-0539">Nucleus</keyword>
<dbReference type="InterPro" id="IPR038291">
    <property type="entry name" value="SAP30_C_sf"/>
</dbReference>
<gene>
    <name evidence="9" type="ORF">HID58_021922</name>
</gene>
<reference evidence="9 10" key="1">
    <citation type="submission" date="2021-05" db="EMBL/GenBank/DDBJ databases">
        <title>Genome Assembly of Synthetic Allotetraploid Brassica napus Reveals Homoeologous Exchanges between Subgenomes.</title>
        <authorList>
            <person name="Davis J.T."/>
        </authorList>
    </citation>
    <scope>NUCLEOTIDE SEQUENCE [LARGE SCALE GENOMIC DNA]</scope>
    <source>
        <strain evidence="10">cv. Da-Ae</strain>
        <tissue evidence="9">Seedling</tissue>
    </source>
</reference>
<evidence type="ECO:0000256" key="2">
    <source>
        <dbReference type="ARBA" id="ARBA00006283"/>
    </source>
</evidence>
<keyword evidence="10" id="KW-1185">Reference proteome</keyword>
<name>A0ABQ8CXX6_BRANA</name>
<proteinExistence type="inferred from homology"/>
<feature type="region of interest" description="Disordered" evidence="7">
    <location>
        <begin position="103"/>
        <end position="163"/>
    </location>
</feature>
<dbReference type="PANTHER" id="PTHR13286:SF6">
    <property type="entry name" value="HISTONE DEACETYLASE COMPLEX SUBUNIT SAP30L-RELATED"/>
    <property type="match status" value="1"/>
</dbReference>
<feature type="region of interest" description="Disordered" evidence="7">
    <location>
        <begin position="270"/>
        <end position="325"/>
    </location>
</feature>
<evidence type="ECO:0000256" key="4">
    <source>
        <dbReference type="ARBA" id="ARBA00023015"/>
    </source>
</evidence>
<comment type="caution">
    <text evidence="9">The sequence shown here is derived from an EMBL/GenBank/DDBJ whole genome shotgun (WGS) entry which is preliminary data.</text>
</comment>
<dbReference type="InterPro" id="IPR025718">
    <property type="entry name" value="SAP30_Sin3-bd"/>
</dbReference>
<feature type="domain" description="Histone deacetylase complex subunit SAP30 Sin3 binding" evidence="8">
    <location>
        <begin position="340"/>
        <end position="393"/>
    </location>
</feature>
<dbReference type="Proteomes" id="UP000824890">
    <property type="component" value="Unassembled WGS sequence"/>
</dbReference>
<dbReference type="PANTHER" id="PTHR13286">
    <property type="entry name" value="SAP30"/>
    <property type="match status" value="1"/>
</dbReference>
<evidence type="ECO:0000313" key="10">
    <source>
        <dbReference type="Proteomes" id="UP000824890"/>
    </source>
</evidence>
<feature type="compositionally biased region" description="Low complexity" evidence="7">
    <location>
        <begin position="313"/>
        <end position="325"/>
    </location>
</feature>
<feature type="compositionally biased region" description="Basic residues" evidence="7">
    <location>
        <begin position="126"/>
        <end position="136"/>
    </location>
</feature>
<evidence type="ECO:0000313" key="9">
    <source>
        <dbReference type="EMBL" id="KAH0921904.1"/>
    </source>
</evidence>
<keyword evidence="3" id="KW-0678">Repressor</keyword>
<evidence type="ECO:0000259" key="8">
    <source>
        <dbReference type="Pfam" id="PF13867"/>
    </source>
</evidence>
<accession>A0ABQ8CXX6</accession>
<evidence type="ECO:0000256" key="1">
    <source>
        <dbReference type="ARBA" id="ARBA00004123"/>
    </source>
</evidence>
<dbReference type="EMBL" id="JAGKQM010000006">
    <property type="protein sequence ID" value="KAH0921904.1"/>
    <property type="molecule type" value="Genomic_DNA"/>
</dbReference>
<protein>
    <recommendedName>
        <fullName evidence="8">Histone deacetylase complex subunit SAP30 Sin3 binding domain-containing protein</fullName>
    </recommendedName>
</protein>
<sequence length="415" mass="46941">MPTRRMLETVDSSGVVNGGFRQVKSFCGDSSSEEELTVLPRHTKVVVTGNNRTKSVLVGLQGVVKKAVGLGGWHWLVLTNGIEVKLQRNALSVLEAPTGNEVDDDLDFENTLRNGSDMTSEDTLKPHKSKLRRQRSSRSSLKTLSRSLSSESQSKSSAFTPPQNMMKVDLSKLEMPALLKYWQHFNLVDAIPNPSKEQLIDIVQRHFMSQQMDELQHFYQWNLSNIELKPFKRDLFKGGKNETCVLTNGIEVKLQRNAFSVLEAPTGNEVDDDLDFENTLRNGSDMTSEDTLKPHKSKLRGQRSSRSFHKTLSRSLSSDSQSKSSAFTLPQNMKVDLSKLEMPALLKYWQHFNLVDAIPNPSKEQLIDIVQRHFMSQQMDEPQVIMGFVQAAKRMKRACKLQSKEARNTDLNCIS</sequence>
<organism evidence="9 10">
    <name type="scientific">Brassica napus</name>
    <name type="common">Rape</name>
    <dbReference type="NCBI Taxonomy" id="3708"/>
    <lineage>
        <taxon>Eukaryota</taxon>
        <taxon>Viridiplantae</taxon>
        <taxon>Streptophyta</taxon>
        <taxon>Embryophyta</taxon>
        <taxon>Tracheophyta</taxon>
        <taxon>Spermatophyta</taxon>
        <taxon>Magnoliopsida</taxon>
        <taxon>eudicotyledons</taxon>
        <taxon>Gunneridae</taxon>
        <taxon>Pentapetalae</taxon>
        <taxon>rosids</taxon>
        <taxon>malvids</taxon>
        <taxon>Brassicales</taxon>
        <taxon>Brassicaceae</taxon>
        <taxon>Brassiceae</taxon>
        <taxon>Brassica</taxon>
    </lineage>
</organism>
<evidence type="ECO:0000256" key="6">
    <source>
        <dbReference type="ARBA" id="ARBA00023242"/>
    </source>
</evidence>
<dbReference type="Pfam" id="PF13867">
    <property type="entry name" value="SAP30_Sin3_bdg"/>
    <property type="match status" value="2"/>
</dbReference>
<keyword evidence="4" id="KW-0805">Transcription regulation</keyword>
<feature type="domain" description="Histone deacetylase complex subunit SAP30 Sin3 binding" evidence="8">
    <location>
        <begin position="173"/>
        <end position="216"/>
    </location>
</feature>
<dbReference type="InterPro" id="IPR024145">
    <property type="entry name" value="His_deAcase_SAP30/SAP30L"/>
</dbReference>
<feature type="compositionally biased region" description="Basic residues" evidence="7">
    <location>
        <begin position="294"/>
        <end position="312"/>
    </location>
</feature>
<feature type="compositionally biased region" description="Low complexity" evidence="7">
    <location>
        <begin position="137"/>
        <end position="157"/>
    </location>
</feature>